<dbReference type="SUPFAM" id="SSF52540">
    <property type="entry name" value="P-loop containing nucleoside triphosphate hydrolases"/>
    <property type="match status" value="2"/>
</dbReference>
<keyword evidence="5 9" id="KW-0227">DNA damage</keyword>
<dbReference type="AlphaFoldDB" id="A0AAX1LB52"/>
<sequence>MLSELAIHNLGVLTSAGAQPGAGLTVVTGETGAGKTMVVESLRLLKGDRADVSRVRTGASKAMVEGRFVVDEQKRAAVEERGGEIDENGEVIITRSVTDQGRSKAYLGGRAVPAGVLREFTADLITIHGQHDQLRLMSADAQRDALDESDPAIIPLREDYAASYASWWSLAKDLKTRVEKRRELAQETDRLQFAITEISTVAPEAGEEEELATSIHRLQSVDQLREAASTALALIDGEEDSFEDTSAASALGEAQAALASAGDPELSRLSDVLSEITSQLAEVSVDLGRFVDDLPLDPDALDKALRRQQALKGLTRKYAPDLAGVIEWWHKAEAKLAKLDVSTESLEALKKKVVAAEKSMRAKAKKLTAARATAATALSTAVTSEIHGLSMGNSRFDVAIEKAKPSASGFDQVEFQLNGKKIAASASGGELSRVMLAIEVIVSQGGATLVFDEVDQGVGGRAAGQIGKRLALLAKSNQVIVVTHLPQVAAYAQTHVFVSKDVEKDEAESAVRVLSGEERVEEIARMMAGLDDTATGRAHAKELLELASEFNKQGDS</sequence>
<evidence type="ECO:0000256" key="4">
    <source>
        <dbReference type="ARBA" id="ARBA00022741"/>
    </source>
</evidence>
<dbReference type="PANTHER" id="PTHR11059">
    <property type="entry name" value="DNA REPAIR PROTEIN RECN"/>
    <property type="match status" value="1"/>
</dbReference>
<evidence type="ECO:0000256" key="5">
    <source>
        <dbReference type="ARBA" id="ARBA00022763"/>
    </source>
</evidence>
<dbReference type="GO" id="GO:0006310">
    <property type="term" value="P:DNA recombination"/>
    <property type="evidence" value="ECO:0007669"/>
    <property type="project" value="InterPro"/>
</dbReference>
<keyword evidence="4" id="KW-0547">Nucleotide-binding</keyword>
<evidence type="ECO:0000256" key="7">
    <source>
        <dbReference type="ARBA" id="ARBA00023204"/>
    </source>
</evidence>
<gene>
    <name evidence="11" type="primary">recN</name>
    <name evidence="11" type="ORF">I6J21_06095</name>
</gene>
<comment type="function">
    <text evidence="1 9">May be involved in recombinational repair of damaged DNA.</text>
</comment>
<dbReference type="GO" id="GO:0009432">
    <property type="term" value="P:SOS response"/>
    <property type="evidence" value="ECO:0007669"/>
    <property type="project" value="TreeGrafter"/>
</dbReference>
<feature type="domain" description="RecF/RecN/SMC N-terminal" evidence="10">
    <location>
        <begin position="17"/>
        <end position="500"/>
    </location>
</feature>
<keyword evidence="6" id="KW-0067">ATP-binding</keyword>
<evidence type="ECO:0000259" key="10">
    <source>
        <dbReference type="Pfam" id="PF02463"/>
    </source>
</evidence>
<dbReference type="InterPro" id="IPR003395">
    <property type="entry name" value="RecF/RecN/SMC_N"/>
</dbReference>
<dbReference type="RefSeq" id="WP_005393851.1">
    <property type="nucleotide sequence ID" value="NZ_CP069534.1"/>
</dbReference>
<evidence type="ECO:0000256" key="8">
    <source>
        <dbReference type="ARBA" id="ARBA00033408"/>
    </source>
</evidence>
<evidence type="ECO:0000256" key="9">
    <source>
        <dbReference type="PIRNR" id="PIRNR003128"/>
    </source>
</evidence>
<dbReference type="PANTHER" id="PTHR11059:SF0">
    <property type="entry name" value="DNA REPAIR PROTEIN RECN"/>
    <property type="match status" value="1"/>
</dbReference>
<evidence type="ECO:0000313" key="11">
    <source>
        <dbReference type="EMBL" id="QRP71671.1"/>
    </source>
</evidence>
<dbReference type="GO" id="GO:0006281">
    <property type="term" value="P:DNA repair"/>
    <property type="evidence" value="ECO:0007669"/>
    <property type="project" value="UniProtKB-KW"/>
</dbReference>
<dbReference type="NCBIfam" id="TIGR00634">
    <property type="entry name" value="recN"/>
    <property type="match status" value="1"/>
</dbReference>
<evidence type="ECO:0000256" key="6">
    <source>
        <dbReference type="ARBA" id="ARBA00022840"/>
    </source>
</evidence>
<dbReference type="PIRSF" id="PIRSF003128">
    <property type="entry name" value="RecN"/>
    <property type="match status" value="1"/>
</dbReference>
<dbReference type="CDD" id="cd03241">
    <property type="entry name" value="ABC_RecN"/>
    <property type="match status" value="1"/>
</dbReference>
<protein>
    <recommendedName>
        <fullName evidence="3 9">DNA repair protein RecN</fullName>
    </recommendedName>
    <alternativeName>
        <fullName evidence="8 9">Recombination protein N</fullName>
    </alternativeName>
</protein>
<evidence type="ECO:0000313" key="12">
    <source>
        <dbReference type="Proteomes" id="UP000617681"/>
    </source>
</evidence>
<dbReference type="GO" id="GO:0043590">
    <property type="term" value="C:bacterial nucleoid"/>
    <property type="evidence" value="ECO:0007669"/>
    <property type="project" value="TreeGrafter"/>
</dbReference>
<evidence type="ECO:0000256" key="1">
    <source>
        <dbReference type="ARBA" id="ARBA00003618"/>
    </source>
</evidence>
<dbReference type="Gene3D" id="3.40.50.300">
    <property type="entry name" value="P-loop containing nucleotide triphosphate hydrolases"/>
    <property type="match status" value="2"/>
</dbReference>
<name>A0AAX1LB52_9CORY</name>
<accession>A0AAX1LB52</accession>
<reference evidence="11" key="1">
    <citation type="submission" date="2021-02" db="EMBL/GenBank/DDBJ databases">
        <title>FDA dAtabase for Regulatory Grade micrObial Sequences (FDA-ARGOS): Supporting development and validation of Infectious Disease Dx tests.</title>
        <authorList>
            <person name="Sproer C."/>
            <person name="Gronow S."/>
            <person name="Severitt S."/>
            <person name="Schroder I."/>
            <person name="Tallon L."/>
            <person name="Sadzewicz L."/>
            <person name="Zhao X."/>
            <person name="Boylan J."/>
            <person name="Ott S."/>
            <person name="Bowen H."/>
            <person name="Vavikolanu K."/>
            <person name="Mehta A."/>
            <person name="Aluvathingal J."/>
            <person name="Nadendla S."/>
            <person name="Lowell S."/>
            <person name="Myers T."/>
            <person name="Yan Y."/>
            <person name="Sichtig H."/>
        </authorList>
    </citation>
    <scope>NUCLEOTIDE SEQUENCE</scope>
    <source>
        <strain evidence="11">FDAARGOS_1191</strain>
    </source>
</reference>
<dbReference type="GO" id="GO:0005524">
    <property type="term" value="F:ATP binding"/>
    <property type="evidence" value="ECO:0007669"/>
    <property type="project" value="UniProtKB-KW"/>
</dbReference>
<organism evidence="11 12">
    <name type="scientific">Corynebacterium glucuronolyticum</name>
    <dbReference type="NCBI Taxonomy" id="39791"/>
    <lineage>
        <taxon>Bacteria</taxon>
        <taxon>Bacillati</taxon>
        <taxon>Actinomycetota</taxon>
        <taxon>Actinomycetes</taxon>
        <taxon>Mycobacteriales</taxon>
        <taxon>Corynebacteriaceae</taxon>
        <taxon>Corynebacterium</taxon>
    </lineage>
</organism>
<keyword evidence="7 9" id="KW-0234">DNA repair</keyword>
<comment type="similarity">
    <text evidence="2 9">Belongs to the RecN family.</text>
</comment>
<evidence type="ECO:0000256" key="3">
    <source>
        <dbReference type="ARBA" id="ARBA00021315"/>
    </source>
</evidence>
<dbReference type="InterPro" id="IPR004604">
    <property type="entry name" value="DNA_recomb/repair_RecN"/>
</dbReference>
<dbReference type="Proteomes" id="UP000617681">
    <property type="component" value="Chromosome"/>
</dbReference>
<dbReference type="Pfam" id="PF02463">
    <property type="entry name" value="SMC_N"/>
    <property type="match status" value="1"/>
</dbReference>
<proteinExistence type="inferred from homology"/>
<dbReference type="InterPro" id="IPR027417">
    <property type="entry name" value="P-loop_NTPase"/>
</dbReference>
<evidence type="ECO:0000256" key="2">
    <source>
        <dbReference type="ARBA" id="ARBA00009441"/>
    </source>
</evidence>
<dbReference type="EMBL" id="CP069534">
    <property type="protein sequence ID" value="QRP71671.1"/>
    <property type="molecule type" value="Genomic_DNA"/>
</dbReference>